<proteinExistence type="predicted"/>
<feature type="signal peptide" evidence="1">
    <location>
        <begin position="1"/>
        <end position="21"/>
    </location>
</feature>
<evidence type="ECO:0000313" key="3">
    <source>
        <dbReference type="EMBL" id="KAJ6437392.1"/>
    </source>
</evidence>
<dbReference type="PANTHER" id="PTHR36183">
    <property type="entry name" value="BETA-GLUCURONIDASE"/>
    <property type="match status" value="1"/>
</dbReference>
<protein>
    <submittedName>
        <fullName evidence="3">Glycoside hydrolase family 79 protein</fullName>
    </submittedName>
</protein>
<evidence type="ECO:0000313" key="4">
    <source>
        <dbReference type="Proteomes" id="UP001163105"/>
    </source>
</evidence>
<accession>A0AB34FEB7</accession>
<organism evidence="3 4">
    <name type="scientific">Purpureocillium lavendulum</name>
    <dbReference type="NCBI Taxonomy" id="1247861"/>
    <lineage>
        <taxon>Eukaryota</taxon>
        <taxon>Fungi</taxon>
        <taxon>Dikarya</taxon>
        <taxon>Ascomycota</taxon>
        <taxon>Pezizomycotina</taxon>
        <taxon>Sordariomycetes</taxon>
        <taxon>Hypocreomycetidae</taxon>
        <taxon>Hypocreales</taxon>
        <taxon>Ophiocordycipitaceae</taxon>
        <taxon>Purpureocillium</taxon>
    </lineage>
</organism>
<dbReference type="InterPro" id="IPR017853">
    <property type="entry name" value="GH"/>
</dbReference>
<dbReference type="Pfam" id="PF16862">
    <property type="entry name" value="Glyco_hydro_79C"/>
    <property type="match status" value="1"/>
</dbReference>
<dbReference type="AlphaFoldDB" id="A0AB34FEB7"/>
<gene>
    <name evidence="3" type="ORF">O9K51_09948</name>
</gene>
<feature type="domain" description="Beta-glucuronidase C-terminal" evidence="2">
    <location>
        <begin position="406"/>
        <end position="511"/>
    </location>
</feature>
<dbReference type="Gene3D" id="3.20.20.80">
    <property type="entry name" value="Glycosidases"/>
    <property type="match status" value="1"/>
</dbReference>
<comment type="caution">
    <text evidence="3">The sequence shown here is derived from an EMBL/GenBank/DDBJ whole genome shotgun (WGS) entry which is preliminary data.</text>
</comment>
<name>A0AB34FEB7_9HYPO</name>
<dbReference type="Proteomes" id="UP001163105">
    <property type="component" value="Unassembled WGS sequence"/>
</dbReference>
<dbReference type="GO" id="GO:0016787">
    <property type="term" value="F:hydrolase activity"/>
    <property type="evidence" value="ECO:0007669"/>
    <property type="project" value="UniProtKB-KW"/>
</dbReference>
<feature type="chain" id="PRO_5044331544" evidence="1">
    <location>
        <begin position="22"/>
        <end position="517"/>
    </location>
</feature>
<keyword evidence="1" id="KW-0732">Signal</keyword>
<dbReference type="SUPFAM" id="SSF51445">
    <property type="entry name" value="(Trans)glycosidases"/>
    <property type="match status" value="1"/>
</dbReference>
<dbReference type="PANTHER" id="PTHR36183:SF2">
    <property type="entry name" value="BETA-GLUCURONIDASE C-TERMINAL DOMAIN-CONTAINING PROTEIN"/>
    <property type="match status" value="1"/>
</dbReference>
<evidence type="ECO:0000259" key="2">
    <source>
        <dbReference type="Pfam" id="PF16862"/>
    </source>
</evidence>
<dbReference type="EMBL" id="JAQHRD010000012">
    <property type="protein sequence ID" value="KAJ6437392.1"/>
    <property type="molecule type" value="Genomic_DNA"/>
</dbReference>
<sequence>MFFAAVLSLAAVGASQPTSQAIQLKVQQKVPADASKPVDSSFPSFAIQGSSFASYTGNASHPNTFSRNLIHAVEQRTGGPLVVRVGGTNTFVNPFHISVRDYSNFNPAQVEAVTPPQQGAGIGQKFVFGPVFYEGFRNWPGTRWVYDVPFAKSNKTDSEYEARAAVENIGLENLEALEIGNEVDLYVKQGSRPTGYGPAQFVADWRAYADWLVGALKLPSGPLFQTLTLSSAHAAPFSAQSVFDAGVTDGNQVKSVSLHHYEYTNTTTGLQSTLMNHTFVKDGLNAYLPDFQYMQKNYPHIEVVLGESGRYTDKQSSIDQSEGIFGSALWTVDYLLYAMSLNVTRVNMQLGQVFGYVAWHPIAFDGLLPEVRSPYYGHLFVADFIGKSKAAFRVSEVQTGDDLAGAYAGYEEGRLRRVAVINYKVWQQGAGQRPSRTFTLSVPQGVREVKVQTLTSSGGASMNGTASWAGRTWTYENNGVGEKVPGLDEFKTVKASGGKVHVSVGASEAVIVHIRSQ</sequence>
<keyword evidence="3" id="KW-0378">Hydrolase</keyword>
<evidence type="ECO:0000256" key="1">
    <source>
        <dbReference type="SAM" id="SignalP"/>
    </source>
</evidence>
<dbReference type="InterPro" id="IPR052974">
    <property type="entry name" value="GH79_Enzymes"/>
</dbReference>
<reference evidence="3" key="1">
    <citation type="submission" date="2023-01" db="EMBL/GenBank/DDBJ databases">
        <title>The growth and conidiation of Purpureocillium lavendulum are regulated by nitrogen source and histone H3K14 acetylation.</title>
        <authorList>
            <person name="Tang P."/>
            <person name="Han J."/>
            <person name="Zhang C."/>
            <person name="Tang P."/>
            <person name="Qi F."/>
            <person name="Zhang K."/>
            <person name="Liang L."/>
        </authorList>
    </citation>
    <scope>NUCLEOTIDE SEQUENCE</scope>
    <source>
        <strain evidence="3">YMF1.00683</strain>
    </source>
</reference>
<dbReference type="InterPro" id="IPR031728">
    <property type="entry name" value="GlcAase_C"/>
</dbReference>
<keyword evidence="4" id="KW-1185">Reference proteome</keyword>